<proteinExistence type="predicted"/>
<gene>
    <name evidence="1" type="ORF">ABRP34_02985</name>
</gene>
<reference evidence="1" key="1">
    <citation type="submission" date="2024-06" db="EMBL/GenBank/DDBJ databases">
        <title>Biodegradation of dimethachlon by Arthrobacter sp. K5: mechanistic insights and ecological implications.</title>
        <authorList>
            <person name="Hu S."/>
            <person name="Lu P."/>
        </authorList>
    </citation>
    <scope>NUCLEOTIDE SEQUENCE</scope>
    <source>
        <strain evidence="1">K5</strain>
    </source>
</reference>
<name>A0AAU8ERD3_9MICC</name>
<dbReference type="EMBL" id="CP159279">
    <property type="protein sequence ID" value="XCH11997.1"/>
    <property type="molecule type" value="Genomic_DNA"/>
</dbReference>
<dbReference type="RefSeq" id="WP_003802292.1">
    <property type="nucleotide sequence ID" value="NZ_CP159279.1"/>
</dbReference>
<organism evidence="1">
    <name type="scientific">Arthrobacter sp. K5</name>
    <dbReference type="NCBI Taxonomy" id="2839623"/>
    <lineage>
        <taxon>Bacteria</taxon>
        <taxon>Bacillati</taxon>
        <taxon>Actinomycetota</taxon>
        <taxon>Actinomycetes</taxon>
        <taxon>Micrococcales</taxon>
        <taxon>Micrococcaceae</taxon>
        <taxon>Arthrobacter</taxon>
    </lineage>
</organism>
<accession>A0AAU8ERD3</accession>
<dbReference type="AlphaFoldDB" id="A0AAU8ERD3"/>
<sequence length="67" mass="6994">MSFAAAGGIRTYVLGMEEEHPGELAGQMSINELLVAMGEAPVESMLHLVVPDDASSLTEDPPTLPGL</sequence>
<protein>
    <submittedName>
        <fullName evidence="1">Uncharacterized protein</fullName>
    </submittedName>
</protein>
<evidence type="ECO:0000313" key="1">
    <source>
        <dbReference type="EMBL" id="XCH11997.1"/>
    </source>
</evidence>